<dbReference type="OrthoDB" id="3800738at2759"/>
<organism evidence="1 2">
    <name type="scientific">Aspergillus novofumigatus (strain IBT 16806)</name>
    <dbReference type="NCBI Taxonomy" id="1392255"/>
    <lineage>
        <taxon>Eukaryota</taxon>
        <taxon>Fungi</taxon>
        <taxon>Dikarya</taxon>
        <taxon>Ascomycota</taxon>
        <taxon>Pezizomycotina</taxon>
        <taxon>Eurotiomycetes</taxon>
        <taxon>Eurotiomycetidae</taxon>
        <taxon>Eurotiales</taxon>
        <taxon>Aspergillaceae</taxon>
        <taxon>Aspergillus</taxon>
        <taxon>Aspergillus subgen. Fumigati</taxon>
    </lineage>
</organism>
<dbReference type="STRING" id="1392255.A0A2I1BZG2"/>
<reference evidence="2" key="1">
    <citation type="journal article" date="2018" name="Proc. Natl. Acad. Sci. U.S.A.">
        <title>Linking secondary metabolites to gene clusters through genome sequencing of six diverse Aspergillus species.</title>
        <authorList>
            <person name="Kaerboelling I."/>
            <person name="Vesth T.C."/>
            <person name="Frisvad J.C."/>
            <person name="Nybo J.L."/>
            <person name="Theobald S."/>
            <person name="Kuo A."/>
            <person name="Bowyer P."/>
            <person name="Matsuda Y."/>
            <person name="Mondo S."/>
            <person name="Lyhne E.K."/>
            <person name="Kogle M.E."/>
            <person name="Clum A."/>
            <person name="Lipzen A."/>
            <person name="Salamov A."/>
            <person name="Ngan C.Y."/>
            <person name="Daum C."/>
            <person name="Chiniquy J."/>
            <person name="Barry K."/>
            <person name="LaButti K."/>
            <person name="Haridas S."/>
            <person name="Simmons B.A."/>
            <person name="Magnuson J.K."/>
            <person name="Mortensen U.H."/>
            <person name="Larsen T.O."/>
            <person name="Grigoriev I.V."/>
            <person name="Baker S.E."/>
            <person name="Andersen M.R."/>
        </authorList>
    </citation>
    <scope>NUCLEOTIDE SEQUENCE [LARGE SCALE GENOMIC DNA]</scope>
    <source>
        <strain evidence="2">IBT 16806</strain>
    </source>
</reference>
<evidence type="ECO:0008006" key="3">
    <source>
        <dbReference type="Google" id="ProtNLM"/>
    </source>
</evidence>
<name>A0A2I1BZG2_ASPN1</name>
<dbReference type="SUPFAM" id="SSF81383">
    <property type="entry name" value="F-box domain"/>
    <property type="match status" value="1"/>
</dbReference>
<proteinExistence type="predicted"/>
<protein>
    <recommendedName>
        <fullName evidence="3">F-box domain-containing protein</fullName>
    </recommendedName>
</protein>
<accession>A0A2I1BZG2</accession>
<comment type="caution">
    <text evidence="1">The sequence shown here is derived from an EMBL/GenBank/DDBJ whole genome shotgun (WGS) entry which is preliminary data.</text>
</comment>
<dbReference type="AlphaFoldDB" id="A0A2I1BZG2"/>
<gene>
    <name evidence="1" type="ORF">P174DRAFT_433854</name>
</gene>
<dbReference type="RefSeq" id="XP_024679343.1">
    <property type="nucleotide sequence ID" value="XM_024825828.1"/>
</dbReference>
<evidence type="ECO:0000313" key="2">
    <source>
        <dbReference type="Proteomes" id="UP000234474"/>
    </source>
</evidence>
<dbReference type="OMA" id="LEECIWP"/>
<keyword evidence="2" id="KW-1185">Reference proteome</keyword>
<dbReference type="VEuPathDB" id="FungiDB:P174DRAFT_433854"/>
<evidence type="ECO:0000313" key="1">
    <source>
        <dbReference type="EMBL" id="PKX90748.1"/>
    </source>
</evidence>
<dbReference type="Proteomes" id="UP000234474">
    <property type="component" value="Unassembled WGS sequence"/>
</dbReference>
<sequence length="280" mass="31952">MASSEPHKIFLITEILELILLETDTRTLLTSAQRVCRKWHFLVQDSHDLQAALFFKPVRYTLPRGTAGIRNPLLEECIWPWFCARQASDTSPPPVEGGAKIPEVDPQSDRLFLRKGASWKRMLFQQPPRSCIGLVEKDGKAVNGPAYTEVEVQPRGDYLRIRDVVLPCVNTIFAEIHPLPEEGLLWFGGIRREERWKVPSPLCLEYPADNQKYGEIPRSQIPYAASIYLRDCDIVFFILECGRIRGQWVSNYGAIGLNYWLCRLGMRLVPGQTSIPMPVT</sequence>
<dbReference type="GeneID" id="36533153"/>
<dbReference type="EMBL" id="MSZS01000007">
    <property type="protein sequence ID" value="PKX90748.1"/>
    <property type="molecule type" value="Genomic_DNA"/>
</dbReference>
<dbReference type="InterPro" id="IPR036047">
    <property type="entry name" value="F-box-like_dom_sf"/>
</dbReference>